<evidence type="ECO:0000313" key="2">
    <source>
        <dbReference type="Proteomes" id="UP001595886"/>
    </source>
</evidence>
<comment type="caution">
    <text evidence="1">The sequence shown here is derived from an EMBL/GenBank/DDBJ whole genome shotgun (WGS) entry which is preliminary data.</text>
</comment>
<dbReference type="RefSeq" id="WP_380020870.1">
    <property type="nucleotide sequence ID" value="NZ_JBHSHD010000008.1"/>
</dbReference>
<organism evidence="1 2">
    <name type="scientific">Dokdonella ginsengisoli</name>
    <dbReference type="NCBI Taxonomy" id="363846"/>
    <lineage>
        <taxon>Bacteria</taxon>
        <taxon>Pseudomonadati</taxon>
        <taxon>Pseudomonadota</taxon>
        <taxon>Gammaproteobacteria</taxon>
        <taxon>Lysobacterales</taxon>
        <taxon>Rhodanobacteraceae</taxon>
        <taxon>Dokdonella</taxon>
    </lineage>
</organism>
<dbReference type="Proteomes" id="UP001595886">
    <property type="component" value="Unassembled WGS sequence"/>
</dbReference>
<evidence type="ECO:0000313" key="1">
    <source>
        <dbReference type="EMBL" id="MFC4820821.1"/>
    </source>
</evidence>
<reference evidence="2" key="1">
    <citation type="journal article" date="2019" name="Int. J. Syst. Evol. Microbiol.">
        <title>The Global Catalogue of Microorganisms (GCM) 10K type strain sequencing project: providing services to taxonomists for standard genome sequencing and annotation.</title>
        <authorList>
            <consortium name="The Broad Institute Genomics Platform"/>
            <consortium name="The Broad Institute Genome Sequencing Center for Infectious Disease"/>
            <person name="Wu L."/>
            <person name="Ma J."/>
        </authorList>
    </citation>
    <scope>NUCLEOTIDE SEQUENCE [LARGE SCALE GENOMIC DNA]</scope>
    <source>
        <strain evidence="2">CCUG 30340</strain>
    </source>
</reference>
<dbReference type="EMBL" id="JBHSHD010000008">
    <property type="protein sequence ID" value="MFC4820821.1"/>
    <property type="molecule type" value="Genomic_DNA"/>
</dbReference>
<name>A0ABV9QVI6_9GAMM</name>
<keyword evidence="2" id="KW-1185">Reference proteome</keyword>
<accession>A0ABV9QVI6</accession>
<protein>
    <submittedName>
        <fullName evidence="1">Uncharacterized protein</fullName>
    </submittedName>
</protein>
<sequence>MRRRRSCPARRCATRQPAAGTMSIEDHADVVVTCMDSICADGFDP</sequence>
<gene>
    <name evidence="1" type="ORF">ACFO6Q_10825</name>
</gene>
<proteinExistence type="predicted"/>